<sequence>MVFAYTQALMTIASVNWEKLVNFYTLLLNQPPSSVIPHVYAEFQLPGLTLGIFQPEKNHTREFATSAKSKISLCLEVSNLEAAIAHVTNLGYPPPGEISTPSHGREIYAYDPDGNRLILHEKYT</sequence>
<dbReference type="RefSeq" id="WP_200987967.1">
    <property type="nucleotide sequence ID" value="NZ_CP063311.1"/>
</dbReference>
<feature type="domain" description="VOC" evidence="1">
    <location>
        <begin position="6"/>
        <end position="122"/>
    </location>
</feature>
<name>A0A7S6TZ55_9CYAN</name>
<gene>
    <name evidence="2" type="ORF">IM676_16915</name>
</gene>
<dbReference type="InterPro" id="IPR029068">
    <property type="entry name" value="Glyas_Bleomycin-R_OHBP_Dase"/>
</dbReference>
<evidence type="ECO:0000313" key="2">
    <source>
        <dbReference type="EMBL" id="QOV22335.1"/>
    </source>
</evidence>
<organism evidence="2 3">
    <name type="scientific">Anabaenopsis elenkinii CCIBt3563</name>
    <dbReference type="NCBI Taxonomy" id="2779889"/>
    <lineage>
        <taxon>Bacteria</taxon>
        <taxon>Bacillati</taxon>
        <taxon>Cyanobacteriota</taxon>
        <taxon>Cyanophyceae</taxon>
        <taxon>Nostocales</taxon>
        <taxon>Nodulariaceae</taxon>
        <taxon>Anabaenopsis</taxon>
    </lineage>
</organism>
<dbReference type="Proteomes" id="UP000593846">
    <property type="component" value="Chromosome"/>
</dbReference>
<dbReference type="InterPro" id="IPR037523">
    <property type="entry name" value="VOC_core"/>
</dbReference>
<proteinExistence type="predicted"/>
<keyword evidence="3" id="KW-1185">Reference proteome</keyword>
<dbReference type="EMBL" id="CP063311">
    <property type="protein sequence ID" value="QOV22335.1"/>
    <property type="molecule type" value="Genomic_DNA"/>
</dbReference>
<accession>A0A7S6TZ55</accession>
<dbReference type="KEGG" id="aee:IM676_16915"/>
<dbReference type="AlphaFoldDB" id="A0A7S6TZ55"/>
<evidence type="ECO:0000313" key="3">
    <source>
        <dbReference type="Proteomes" id="UP000593846"/>
    </source>
</evidence>
<protein>
    <submittedName>
        <fullName evidence="2">VOC family protein</fullName>
    </submittedName>
</protein>
<dbReference type="SUPFAM" id="SSF54593">
    <property type="entry name" value="Glyoxalase/Bleomycin resistance protein/Dihydroxybiphenyl dioxygenase"/>
    <property type="match status" value="1"/>
</dbReference>
<dbReference type="PROSITE" id="PS51819">
    <property type="entry name" value="VOC"/>
    <property type="match status" value="1"/>
</dbReference>
<reference evidence="3" key="1">
    <citation type="submission" date="2020-10" db="EMBL/GenBank/DDBJ databases">
        <title>Genome-based taxonomic classification of the species Anabaenopsis elenkinii.</title>
        <authorList>
            <person name="Delbaje E."/>
            <person name="Andreote A.P.D."/>
            <person name="Pellegrinetti T.A."/>
            <person name="Cruz R.B."/>
            <person name="Branco L.H.Z."/>
            <person name="Fiore M.F."/>
        </authorList>
    </citation>
    <scope>NUCLEOTIDE SEQUENCE [LARGE SCALE GENOMIC DNA]</scope>
    <source>
        <strain evidence="3">CCIBt3563</strain>
    </source>
</reference>
<dbReference type="Gene3D" id="3.10.180.10">
    <property type="entry name" value="2,3-Dihydroxybiphenyl 1,2-Dioxygenase, domain 1"/>
    <property type="match status" value="1"/>
</dbReference>
<evidence type="ECO:0000259" key="1">
    <source>
        <dbReference type="PROSITE" id="PS51819"/>
    </source>
</evidence>